<dbReference type="GO" id="GO:0016020">
    <property type="term" value="C:membrane"/>
    <property type="evidence" value="ECO:0007669"/>
    <property type="project" value="UniProtKB-SubCell"/>
</dbReference>
<evidence type="ECO:0000256" key="4">
    <source>
        <dbReference type="ARBA" id="ARBA00023136"/>
    </source>
</evidence>
<proteinExistence type="predicted"/>
<evidence type="ECO:0000256" key="6">
    <source>
        <dbReference type="SAM" id="Phobius"/>
    </source>
</evidence>
<evidence type="ECO:0000256" key="2">
    <source>
        <dbReference type="ARBA" id="ARBA00022692"/>
    </source>
</evidence>
<feature type="transmembrane region" description="Helical" evidence="6">
    <location>
        <begin position="274"/>
        <end position="298"/>
    </location>
</feature>
<feature type="domain" description="Sugar phosphate transporter" evidence="7">
    <location>
        <begin position="66"/>
        <end position="377"/>
    </location>
</feature>
<keyword evidence="3 6" id="KW-1133">Transmembrane helix</keyword>
<feature type="transmembrane region" description="Helical" evidence="6">
    <location>
        <begin position="128"/>
        <end position="146"/>
    </location>
</feature>
<feature type="transmembrane region" description="Helical" evidence="6">
    <location>
        <begin position="179"/>
        <end position="198"/>
    </location>
</feature>
<organism evidence="8 9">
    <name type="scientific">Populus alba x Populus x berolinensis</name>
    <dbReference type="NCBI Taxonomy" id="444605"/>
    <lineage>
        <taxon>Eukaryota</taxon>
        <taxon>Viridiplantae</taxon>
        <taxon>Streptophyta</taxon>
        <taxon>Embryophyta</taxon>
        <taxon>Tracheophyta</taxon>
        <taxon>Spermatophyta</taxon>
        <taxon>Magnoliopsida</taxon>
        <taxon>eudicotyledons</taxon>
        <taxon>Gunneridae</taxon>
        <taxon>Pentapetalae</taxon>
        <taxon>rosids</taxon>
        <taxon>fabids</taxon>
        <taxon>Malpighiales</taxon>
        <taxon>Salicaceae</taxon>
        <taxon>Saliceae</taxon>
        <taxon>Populus</taxon>
    </lineage>
</organism>
<name>A0AAD6PSD0_9ROSI</name>
<dbReference type="InterPro" id="IPR004853">
    <property type="entry name" value="Sugar_P_trans_dom"/>
</dbReference>
<evidence type="ECO:0000256" key="5">
    <source>
        <dbReference type="SAM" id="MobiDB-lite"/>
    </source>
</evidence>
<comment type="subcellular location">
    <subcellularLocation>
        <location evidence="1">Membrane</location>
        <topology evidence="1">Multi-pass membrane protein</topology>
    </subcellularLocation>
</comment>
<dbReference type="EMBL" id="JAQIZT010000018">
    <property type="protein sequence ID" value="KAJ6958539.1"/>
    <property type="molecule type" value="Genomic_DNA"/>
</dbReference>
<gene>
    <name evidence="8" type="ORF">NC653_040252</name>
</gene>
<evidence type="ECO:0000313" key="8">
    <source>
        <dbReference type="EMBL" id="KAJ6958539.1"/>
    </source>
</evidence>
<dbReference type="PANTHER" id="PTHR11132">
    <property type="entry name" value="SOLUTE CARRIER FAMILY 35"/>
    <property type="match status" value="1"/>
</dbReference>
<reference evidence="8 9" key="1">
    <citation type="journal article" date="2023" name="Mol. Ecol. Resour.">
        <title>Chromosome-level genome assembly of a triploid poplar Populus alba 'Berolinensis'.</title>
        <authorList>
            <person name="Chen S."/>
            <person name="Yu Y."/>
            <person name="Wang X."/>
            <person name="Wang S."/>
            <person name="Zhang T."/>
            <person name="Zhou Y."/>
            <person name="He R."/>
            <person name="Meng N."/>
            <person name="Wang Y."/>
            <person name="Liu W."/>
            <person name="Liu Z."/>
            <person name="Liu J."/>
            <person name="Guo Q."/>
            <person name="Huang H."/>
            <person name="Sederoff R.R."/>
            <person name="Wang G."/>
            <person name="Qu G."/>
            <person name="Chen S."/>
        </authorList>
    </citation>
    <scope>NUCLEOTIDE SEQUENCE [LARGE SCALE GENOMIC DNA]</scope>
    <source>
        <strain evidence="8">SC-2020</strain>
    </source>
</reference>
<feature type="region of interest" description="Disordered" evidence="5">
    <location>
        <begin position="387"/>
        <end position="419"/>
    </location>
</feature>
<feature type="transmembrane region" description="Helical" evidence="6">
    <location>
        <begin position="235"/>
        <end position="254"/>
    </location>
</feature>
<sequence length="419" mass="46270">MLYSREVLNFLVRKDVRKILKRKDSDAGERGRALEELRSSLFSRFRSSESAKRHEQQLCGPVIALTFNFLVAIGIIFMNKWVLQGVGFHFPICLSFIHYALSWALMAIIKTFSVLPASPPSKSSRLSLFTLGFVMSFSTGLANVSLKYNSVGFYQMAKISVTPSIVLAEFIWFKKRVSFSKVVALTVVSIGVAVATVADLQFSLFGACVALAWIIPSAVNKILWSTLQQQDNWTALALMWKTTPITLFFLASLIPFLDPPGVFSYDWNFRNTALILMSALLGFLLQWSGALALGILGYQRKVSYCKEWLVPIKLPDVWFSFISSHLLFRATSAISHVVLGQFKTCVVLLGNYYIFGSNPGATSICGALTAIGGMSCYTYLNICNPKPQTGKLSPGKSSTQSRSSKENGDSHDGYGGESV</sequence>
<accession>A0AAD6PSD0</accession>
<keyword evidence="4 6" id="KW-0472">Membrane</keyword>
<comment type="caution">
    <text evidence="8">The sequence shown here is derived from an EMBL/GenBank/DDBJ whole genome shotgun (WGS) entry which is preliminary data.</text>
</comment>
<evidence type="ECO:0000313" key="9">
    <source>
        <dbReference type="Proteomes" id="UP001164929"/>
    </source>
</evidence>
<keyword evidence="9" id="KW-1185">Reference proteome</keyword>
<protein>
    <recommendedName>
        <fullName evidence="7">Sugar phosphate transporter domain-containing protein</fullName>
    </recommendedName>
</protein>
<keyword evidence="2 6" id="KW-0812">Transmembrane</keyword>
<feature type="compositionally biased region" description="Basic and acidic residues" evidence="5">
    <location>
        <begin position="403"/>
        <end position="419"/>
    </location>
</feature>
<dbReference type="Proteomes" id="UP001164929">
    <property type="component" value="Chromosome 18"/>
</dbReference>
<feature type="transmembrane region" description="Helical" evidence="6">
    <location>
        <begin position="204"/>
        <end position="223"/>
    </location>
</feature>
<dbReference type="AlphaFoldDB" id="A0AAD6PSD0"/>
<evidence type="ECO:0000256" key="1">
    <source>
        <dbReference type="ARBA" id="ARBA00004141"/>
    </source>
</evidence>
<feature type="compositionally biased region" description="Polar residues" evidence="5">
    <location>
        <begin position="387"/>
        <end position="402"/>
    </location>
</feature>
<feature type="transmembrane region" description="Helical" evidence="6">
    <location>
        <begin position="62"/>
        <end position="82"/>
    </location>
</feature>
<evidence type="ECO:0000259" key="7">
    <source>
        <dbReference type="Pfam" id="PF03151"/>
    </source>
</evidence>
<dbReference type="InterPro" id="IPR050186">
    <property type="entry name" value="TPT_transporter"/>
</dbReference>
<evidence type="ECO:0000256" key="3">
    <source>
        <dbReference type="ARBA" id="ARBA00022989"/>
    </source>
</evidence>
<feature type="transmembrane region" description="Helical" evidence="6">
    <location>
        <begin position="88"/>
        <end position="108"/>
    </location>
</feature>
<dbReference type="Pfam" id="PF03151">
    <property type="entry name" value="TPT"/>
    <property type="match status" value="1"/>
</dbReference>